<dbReference type="Pfam" id="PF25975">
    <property type="entry name" value="CzcB_C"/>
    <property type="match status" value="1"/>
</dbReference>
<dbReference type="InterPro" id="IPR051909">
    <property type="entry name" value="MFP_Cation_Efflux"/>
</dbReference>
<evidence type="ECO:0000256" key="1">
    <source>
        <dbReference type="ARBA" id="ARBA00022448"/>
    </source>
</evidence>
<dbReference type="GO" id="GO:0015679">
    <property type="term" value="P:plasma membrane copper ion transport"/>
    <property type="evidence" value="ECO:0007669"/>
    <property type="project" value="TreeGrafter"/>
</dbReference>
<name>A0AAU9CM94_9GAMM</name>
<evidence type="ECO:0000259" key="5">
    <source>
        <dbReference type="Pfam" id="PF25975"/>
    </source>
</evidence>
<dbReference type="RefSeq" id="WP_317705922.1">
    <property type="nucleotide sequence ID" value="NZ_AP024714.1"/>
</dbReference>
<keyword evidence="1" id="KW-0813">Transport</keyword>
<dbReference type="KEGG" id="mcau:MIT9_P0556"/>
<dbReference type="PANTHER" id="PTHR30097">
    <property type="entry name" value="CATION EFFLUX SYSTEM PROTEIN CUSB"/>
    <property type="match status" value="1"/>
</dbReference>
<dbReference type="EMBL" id="AP024714">
    <property type="protein sequence ID" value="BCX80978.1"/>
    <property type="molecule type" value="Genomic_DNA"/>
</dbReference>
<dbReference type="GO" id="GO:0030288">
    <property type="term" value="C:outer membrane-bounded periplasmic space"/>
    <property type="evidence" value="ECO:0007669"/>
    <property type="project" value="TreeGrafter"/>
</dbReference>
<feature type="signal peptide" evidence="2">
    <location>
        <begin position="1"/>
        <end position="17"/>
    </location>
</feature>
<evidence type="ECO:0000259" key="3">
    <source>
        <dbReference type="Pfam" id="PF25954"/>
    </source>
</evidence>
<dbReference type="InterPro" id="IPR058649">
    <property type="entry name" value="CzcB_C"/>
</dbReference>
<evidence type="ECO:0000313" key="7">
    <source>
        <dbReference type="Proteomes" id="UP001321825"/>
    </source>
</evidence>
<organism evidence="6 7">
    <name type="scientific">Methylomarinovum caldicuralii</name>
    <dbReference type="NCBI Taxonomy" id="438856"/>
    <lineage>
        <taxon>Bacteria</taxon>
        <taxon>Pseudomonadati</taxon>
        <taxon>Pseudomonadota</taxon>
        <taxon>Gammaproteobacteria</taxon>
        <taxon>Methylococcales</taxon>
        <taxon>Methylothermaceae</taxon>
        <taxon>Methylomarinovum</taxon>
    </lineage>
</organism>
<reference evidence="7" key="1">
    <citation type="journal article" date="2024" name="Int. J. Syst. Evol. Microbiol.">
        <title>Methylomarinovum tepidoasis sp. nov., a moderately thermophilic methanotroph of the family Methylothermaceae isolated from a deep-sea hydrothermal field.</title>
        <authorList>
            <person name="Hirayama H."/>
            <person name="Takaki Y."/>
            <person name="Abe M."/>
            <person name="Miyazaki M."/>
            <person name="Uematsu K."/>
            <person name="Matsui Y."/>
            <person name="Takai K."/>
        </authorList>
    </citation>
    <scope>NUCLEOTIDE SEQUENCE [LARGE SCALE GENOMIC DNA]</scope>
    <source>
        <strain evidence="7">IT-9</strain>
    </source>
</reference>
<proteinExistence type="predicted"/>
<dbReference type="PANTHER" id="PTHR30097:SF4">
    <property type="entry name" value="SLR6042 PROTEIN"/>
    <property type="match status" value="1"/>
</dbReference>
<dbReference type="Gene3D" id="2.40.30.170">
    <property type="match status" value="1"/>
</dbReference>
<accession>A0AAU9CM94</accession>
<keyword evidence="7" id="KW-1185">Reference proteome</keyword>
<evidence type="ECO:0000256" key="2">
    <source>
        <dbReference type="SAM" id="SignalP"/>
    </source>
</evidence>
<dbReference type="Gene3D" id="2.40.420.20">
    <property type="match status" value="1"/>
</dbReference>
<dbReference type="GO" id="GO:0046914">
    <property type="term" value="F:transition metal ion binding"/>
    <property type="evidence" value="ECO:0007669"/>
    <property type="project" value="TreeGrafter"/>
</dbReference>
<dbReference type="InterPro" id="IPR058792">
    <property type="entry name" value="Beta-barrel_RND_2"/>
</dbReference>
<dbReference type="Proteomes" id="UP001321825">
    <property type="component" value="Chromosome"/>
</dbReference>
<evidence type="ECO:0000259" key="4">
    <source>
        <dbReference type="Pfam" id="PF25973"/>
    </source>
</evidence>
<gene>
    <name evidence="6" type="ORF">MIT9_P0556</name>
</gene>
<keyword evidence="2" id="KW-0732">Signal</keyword>
<feature type="chain" id="PRO_5043571936" evidence="2">
    <location>
        <begin position="18"/>
        <end position="358"/>
    </location>
</feature>
<dbReference type="GO" id="GO:0060003">
    <property type="term" value="P:copper ion export"/>
    <property type="evidence" value="ECO:0007669"/>
    <property type="project" value="TreeGrafter"/>
</dbReference>
<dbReference type="AlphaFoldDB" id="A0AAU9CM94"/>
<sequence length="358" mass="39586">MRRLLIPLLFLTTAAFAEEVHLSTDQWQRLGLKVASVRKAERVPLGRVPAQVTVPPENDRLVTAPLGGRIVAVTVDRGDAVRAGQVLAVLESPELLQHQQHLLDAWHELKVAQSRRQREKPLYAAGVIPKSRWQETEKRWQLARTAYRQARLELEVMGLTTAAIDRLLSGGRLDSRLQLRAPAAAVVRERRVKVGQRVTRADPLLHLIVPDPLWLELAVPVTLADRLGGQIEVEIPGRGAHGQVIRIGTLVDPANQTIPVRALLDRPADLRPGRRLEARLTAPAHGAVKLPRAAVIEHQSRHFVFVRTPQGFEVRPVTPLWLGTETAYVKAGLRPGEEVAVRATAALKAAWLGVGEEE</sequence>
<dbReference type="Gene3D" id="2.40.50.100">
    <property type="match status" value="1"/>
</dbReference>
<dbReference type="Pfam" id="PF25954">
    <property type="entry name" value="Beta-barrel_RND_2"/>
    <property type="match status" value="1"/>
</dbReference>
<dbReference type="Pfam" id="PF25973">
    <property type="entry name" value="BSH_CzcB"/>
    <property type="match status" value="1"/>
</dbReference>
<protein>
    <submittedName>
        <fullName evidence="6">Membrane fusion protein, heavy metal efflux system</fullName>
    </submittedName>
</protein>
<feature type="domain" description="CusB-like beta-barrel" evidence="3">
    <location>
        <begin position="212"/>
        <end position="282"/>
    </location>
</feature>
<evidence type="ECO:0000313" key="6">
    <source>
        <dbReference type="EMBL" id="BCX80978.1"/>
    </source>
</evidence>
<dbReference type="InterPro" id="IPR058647">
    <property type="entry name" value="BSH_CzcB-like"/>
</dbReference>
<feature type="domain" description="CzcB-like C-terminal circularly permuted SH3-like" evidence="5">
    <location>
        <begin position="288"/>
        <end position="348"/>
    </location>
</feature>
<feature type="domain" description="CzcB-like barrel-sandwich hybrid" evidence="4">
    <location>
        <begin position="62"/>
        <end position="204"/>
    </location>
</feature>
<dbReference type="SUPFAM" id="SSF111369">
    <property type="entry name" value="HlyD-like secretion proteins"/>
    <property type="match status" value="1"/>
</dbReference>